<evidence type="ECO:0000313" key="3">
    <source>
        <dbReference type="EMBL" id="CAK8687668.1"/>
    </source>
</evidence>
<accession>A0ABP0G773</accession>
<evidence type="ECO:0000259" key="2">
    <source>
        <dbReference type="PROSITE" id="PS51719"/>
    </source>
</evidence>
<reference evidence="3 4" key="1">
    <citation type="submission" date="2024-02" db="EMBL/GenBank/DDBJ databases">
        <authorList>
            <person name="Daric V."/>
            <person name="Darras S."/>
        </authorList>
    </citation>
    <scope>NUCLEOTIDE SEQUENCE [LARGE SCALE GENOMIC DNA]</scope>
</reference>
<organism evidence="3 4">
    <name type="scientific">Clavelina lepadiformis</name>
    <name type="common">Light-bulb sea squirt</name>
    <name type="synonym">Ascidia lepadiformis</name>
    <dbReference type="NCBI Taxonomy" id="159417"/>
    <lineage>
        <taxon>Eukaryota</taxon>
        <taxon>Metazoa</taxon>
        <taxon>Chordata</taxon>
        <taxon>Tunicata</taxon>
        <taxon>Ascidiacea</taxon>
        <taxon>Aplousobranchia</taxon>
        <taxon>Clavelinidae</taxon>
        <taxon>Clavelina</taxon>
    </lineage>
</organism>
<dbReference type="Gene3D" id="3.40.50.300">
    <property type="entry name" value="P-loop containing nucleotide triphosphate hydrolases"/>
    <property type="match status" value="1"/>
</dbReference>
<dbReference type="PROSITE" id="PS51719">
    <property type="entry name" value="G_SEPTIN"/>
    <property type="match status" value="1"/>
</dbReference>
<dbReference type="InterPro" id="IPR027417">
    <property type="entry name" value="P-loop_NTPase"/>
</dbReference>
<evidence type="ECO:0000313" key="4">
    <source>
        <dbReference type="Proteomes" id="UP001642483"/>
    </source>
</evidence>
<keyword evidence="4" id="KW-1185">Reference proteome</keyword>
<proteinExistence type="predicted"/>
<dbReference type="Pfam" id="PF00735">
    <property type="entry name" value="Septin"/>
    <property type="match status" value="1"/>
</dbReference>
<sequence>MEVCKESIPFAVVGSTQMIEVKGKKVRGRLYPWGVVEVENPDHCDFLKLRTMLITHMQDLQEVTHDLHYENFRACKLQYKDGSDSSVEASISGADRALQEKEAELRRMQQMVQQMQAQMKAQSKATASSQPKVVSHQI</sequence>
<comment type="caution">
    <text evidence="3">The sequence shown here is derived from an EMBL/GenBank/DDBJ whole genome shotgun (WGS) entry which is preliminary data.</text>
</comment>
<feature type="domain" description="Septin-type G" evidence="2">
    <location>
        <begin position="1"/>
        <end position="79"/>
    </location>
</feature>
<dbReference type="InterPro" id="IPR030379">
    <property type="entry name" value="G_SEPTIN_dom"/>
</dbReference>
<name>A0ABP0G773_CLALP</name>
<evidence type="ECO:0000256" key="1">
    <source>
        <dbReference type="SAM" id="MobiDB-lite"/>
    </source>
</evidence>
<feature type="compositionally biased region" description="Low complexity" evidence="1">
    <location>
        <begin position="115"/>
        <end position="130"/>
    </location>
</feature>
<feature type="region of interest" description="Disordered" evidence="1">
    <location>
        <begin position="115"/>
        <end position="138"/>
    </location>
</feature>
<gene>
    <name evidence="3" type="ORF">CVLEPA_LOCUS19733</name>
</gene>
<dbReference type="Proteomes" id="UP001642483">
    <property type="component" value="Unassembled WGS sequence"/>
</dbReference>
<protein>
    <recommendedName>
        <fullName evidence="2">Septin-type G domain-containing protein</fullName>
    </recommendedName>
</protein>
<dbReference type="EMBL" id="CAWYQH010000105">
    <property type="protein sequence ID" value="CAK8687668.1"/>
    <property type="molecule type" value="Genomic_DNA"/>
</dbReference>
<dbReference type="PANTHER" id="PTHR18884">
    <property type="entry name" value="SEPTIN"/>
    <property type="match status" value="1"/>
</dbReference>